<accession>A0A0A9E7P1</accession>
<protein>
    <submittedName>
        <fullName evidence="2">Uncharacterized protein</fullName>
    </submittedName>
</protein>
<proteinExistence type="predicted"/>
<feature type="compositionally biased region" description="Basic and acidic residues" evidence="1">
    <location>
        <begin position="20"/>
        <end position="32"/>
    </location>
</feature>
<feature type="compositionally biased region" description="Polar residues" evidence="1">
    <location>
        <begin position="1"/>
        <end position="19"/>
    </location>
</feature>
<feature type="region of interest" description="Disordered" evidence="1">
    <location>
        <begin position="1"/>
        <end position="32"/>
    </location>
</feature>
<dbReference type="EMBL" id="GBRH01201101">
    <property type="protein sequence ID" value="JAD96794.1"/>
    <property type="molecule type" value="Transcribed_RNA"/>
</dbReference>
<reference evidence="2" key="1">
    <citation type="submission" date="2014-09" db="EMBL/GenBank/DDBJ databases">
        <authorList>
            <person name="Magalhaes I.L.F."/>
            <person name="Oliveira U."/>
            <person name="Santos F.R."/>
            <person name="Vidigal T.H.D.A."/>
            <person name="Brescovit A.D."/>
            <person name="Santos A.J."/>
        </authorList>
    </citation>
    <scope>NUCLEOTIDE SEQUENCE</scope>
    <source>
        <tissue evidence="2">Shoot tissue taken approximately 20 cm above the soil surface</tissue>
    </source>
</reference>
<reference evidence="2" key="2">
    <citation type="journal article" date="2015" name="Data Brief">
        <title>Shoot transcriptome of the giant reed, Arundo donax.</title>
        <authorList>
            <person name="Barrero R.A."/>
            <person name="Guerrero F.D."/>
            <person name="Moolhuijzen P."/>
            <person name="Goolsby J.A."/>
            <person name="Tidwell J."/>
            <person name="Bellgard S.E."/>
            <person name="Bellgard M.I."/>
        </authorList>
    </citation>
    <scope>NUCLEOTIDE SEQUENCE</scope>
    <source>
        <tissue evidence="2">Shoot tissue taken approximately 20 cm above the soil surface</tissue>
    </source>
</reference>
<evidence type="ECO:0000313" key="2">
    <source>
        <dbReference type="EMBL" id="JAD96794.1"/>
    </source>
</evidence>
<sequence length="32" mass="3568">MDLNISVTAKETQNLGHVSSTRDKEHVESELV</sequence>
<organism evidence="2">
    <name type="scientific">Arundo donax</name>
    <name type="common">Giant reed</name>
    <name type="synonym">Donax arundinaceus</name>
    <dbReference type="NCBI Taxonomy" id="35708"/>
    <lineage>
        <taxon>Eukaryota</taxon>
        <taxon>Viridiplantae</taxon>
        <taxon>Streptophyta</taxon>
        <taxon>Embryophyta</taxon>
        <taxon>Tracheophyta</taxon>
        <taxon>Spermatophyta</taxon>
        <taxon>Magnoliopsida</taxon>
        <taxon>Liliopsida</taxon>
        <taxon>Poales</taxon>
        <taxon>Poaceae</taxon>
        <taxon>PACMAD clade</taxon>
        <taxon>Arundinoideae</taxon>
        <taxon>Arundineae</taxon>
        <taxon>Arundo</taxon>
    </lineage>
</organism>
<name>A0A0A9E7P1_ARUDO</name>
<dbReference type="AlphaFoldDB" id="A0A0A9E7P1"/>
<evidence type="ECO:0000256" key="1">
    <source>
        <dbReference type="SAM" id="MobiDB-lite"/>
    </source>
</evidence>